<comment type="caution">
    <text evidence="1">The sequence shown here is derived from an EMBL/GenBank/DDBJ whole genome shotgun (WGS) entry which is preliminary data.</text>
</comment>
<gene>
    <name evidence="1" type="ORF">TRSC58_00410</name>
</gene>
<keyword evidence="2" id="KW-1185">Reference proteome</keyword>
<protein>
    <submittedName>
        <fullName evidence="1">Uncharacterized protein</fullName>
    </submittedName>
</protein>
<accession>A0A061JCH6</accession>
<reference evidence="1 2" key="1">
    <citation type="submission" date="2013-07" db="EMBL/GenBank/DDBJ databases">
        <authorList>
            <person name="Stoco P.H."/>
            <person name="Wagner G."/>
            <person name="Gerber A."/>
            <person name="Zaha A."/>
            <person name="Thompson C."/>
            <person name="Bartholomeu D.C."/>
            <person name="Luckemeyer D.D."/>
            <person name="Bahia D."/>
            <person name="Loreto E."/>
            <person name="Prestes E.B."/>
            <person name="Lima F.M."/>
            <person name="Rodrigues-Luiz G."/>
            <person name="Vallejo G.A."/>
            <person name="Filho J.F."/>
            <person name="Monteiro K.M."/>
            <person name="Tyler K.M."/>
            <person name="de Almeida L.G."/>
            <person name="Ortiz M.F."/>
            <person name="Siervo M.A."/>
            <person name="de Moraes M.H."/>
            <person name="Cunha O.L."/>
            <person name="Mendonca-Neto R."/>
            <person name="Silva R."/>
            <person name="Teixeira S.M."/>
            <person name="Murta S.M."/>
            <person name="Sincero T.C."/>
            <person name="Mendes T.A."/>
            <person name="Urmenyi T.P."/>
            <person name="Silva V.G."/>
            <person name="da Rocha W.D."/>
            <person name="Andersson B."/>
            <person name="Romanha A.J."/>
            <person name="Steindel M."/>
            <person name="de Vasconcelos A.T."/>
            <person name="Grisard E.C."/>
        </authorList>
    </citation>
    <scope>NUCLEOTIDE SEQUENCE [LARGE SCALE GENOMIC DNA]</scope>
    <source>
        <strain evidence="1 2">SC58</strain>
    </source>
</reference>
<evidence type="ECO:0000313" key="2">
    <source>
        <dbReference type="Proteomes" id="UP000031737"/>
    </source>
</evidence>
<dbReference type="Proteomes" id="UP000031737">
    <property type="component" value="Unassembled WGS sequence"/>
</dbReference>
<name>A0A061JCH6_TRYRA</name>
<organism evidence="1 2">
    <name type="scientific">Trypanosoma rangeli SC58</name>
    <dbReference type="NCBI Taxonomy" id="429131"/>
    <lineage>
        <taxon>Eukaryota</taxon>
        <taxon>Discoba</taxon>
        <taxon>Euglenozoa</taxon>
        <taxon>Kinetoplastea</taxon>
        <taxon>Metakinetoplastina</taxon>
        <taxon>Trypanosomatida</taxon>
        <taxon>Trypanosomatidae</taxon>
        <taxon>Trypanosoma</taxon>
        <taxon>Herpetosoma</taxon>
    </lineage>
</organism>
<dbReference type="VEuPathDB" id="TriTrypDB:TRSC58_00410"/>
<dbReference type="AlphaFoldDB" id="A0A061JCH6"/>
<proteinExistence type="predicted"/>
<sequence>MSALQVINRFDKQVGHEQKKIQATLDGLQYVYAGVEIDEGRLATFLEESKSDVLSMLYRNAKSGAFNNYEPNWSTKSTDVVSVATLASPYAVEGEATCARAKLEFKWNFACGGIRPRGHSGLVPQQWHCQHLEFGAPGHRCERAASHTRDGFVCHLRRVSPNAGVCACSGALQRRGGSVLRRDKCAPDRDVDGRVTTFAQGADLFIAVDAKPTGNAGIAPICSLFLRARRMYLLLDSNKQADAATCCVFGGEQKWRYCRCAVRQICTLCRGRWGECSLRRRSAHHWSRERRRRPCSSRRCECVVPTQH</sequence>
<dbReference type="EMBL" id="AUPL01000410">
    <property type="protein sequence ID" value="ESL11831.1"/>
    <property type="molecule type" value="Genomic_DNA"/>
</dbReference>
<evidence type="ECO:0000313" key="1">
    <source>
        <dbReference type="EMBL" id="ESL11831.1"/>
    </source>
</evidence>